<dbReference type="InterPro" id="IPR027417">
    <property type="entry name" value="P-loop_NTPase"/>
</dbReference>
<organism evidence="2 3">
    <name type="scientific">Segatella copri</name>
    <dbReference type="NCBI Taxonomy" id="165179"/>
    <lineage>
        <taxon>Bacteria</taxon>
        <taxon>Pseudomonadati</taxon>
        <taxon>Bacteroidota</taxon>
        <taxon>Bacteroidia</taxon>
        <taxon>Bacteroidales</taxon>
        <taxon>Prevotellaceae</taxon>
        <taxon>Segatella</taxon>
    </lineage>
</organism>
<dbReference type="SUPFAM" id="SSF52540">
    <property type="entry name" value="P-loop containing nucleoside triphosphate hydrolases"/>
    <property type="match status" value="1"/>
</dbReference>
<comment type="caution">
    <text evidence="2">The sequence shown here is derived from an EMBL/GenBank/DDBJ whole genome shotgun (WGS) entry which is preliminary data.</text>
</comment>
<evidence type="ECO:0000259" key="1">
    <source>
        <dbReference type="PROSITE" id="PS50837"/>
    </source>
</evidence>
<dbReference type="Gene3D" id="3.40.50.300">
    <property type="entry name" value="P-loop containing nucleotide triphosphate hydrolases"/>
    <property type="match status" value="1"/>
</dbReference>
<feature type="domain" description="NACHT" evidence="1">
    <location>
        <begin position="109"/>
        <end position="223"/>
    </location>
</feature>
<dbReference type="InterPro" id="IPR055036">
    <property type="entry name" value="SNaCT5"/>
</dbReference>
<dbReference type="Pfam" id="PF22711">
    <property type="entry name" value="SNaCT5"/>
    <property type="match status" value="1"/>
</dbReference>
<sequence>METMAMVLFVKPLVETFVKNYVAPALANVFKNIKGECQKDLIKSSEAFEAYYEHSYERYSIINTLAFKERVKKLKDIYIPLSLCLSENSRDKKAIQINAYPKELLDKYQRVLITDTAGMGKSTLMKRMFLDVIDNKHGIPFFVELRRISSTNDILNEISVQLGGLDNKFDSDLLTRLFREGGNIFFFDGYDEIPSQQKSFVTSNIQEFVSKVPDNKFILTSRPEEELAGLGNFQEFRIKELKKEESYELLRKYDNQGNISKLLINKLKSGNYTMISDFLKNPLLVTLLFVAFDYKQTIPLKKHIFYRQVFDAYFDSHDLSKGDGYVHEKKSKLDIDDFDKVMRRIGFECLRRQQIEFTKDELLNIVDTARANFPSLSFTSMGLLSDLLKAVPLFCQDGVYYKWVHKSLQEYFAAEFIYKDSKSNQDAILSKLYNSKKIDSYINLLDLYFDIDPNGFQKNIVKPFLEAFVDYYEQNYISGSSLPYEEVCWRLTMTFGNRIVAGRIEMGDDKPSSYFDDIYNICHEKIGEFPTSSTIMRTGSFVARVRNNHYRVMLLLERRIPKIFSKIEWKAKKGSLVLSKKAYEIKGMENFAKSKGLFVKLNMLLSSRSDNFYIDVNTAKGYLQSINLMIEQSCNSNDLLSGL</sequence>
<name>A0AA91A7K9_9BACT</name>
<proteinExistence type="predicted"/>
<dbReference type="InterPro" id="IPR007111">
    <property type="entry name" value="NACHT_NTPase"/>
</dbReference>
<dbReference type="PANTHER" id="PTHR46844:SF1">
    <property type="entry name" value="SLR5058 PROTEIN"/>
    <property type="match status" value="1"/>
</dbReference>
<evidence type="ECO:0000313" key="2">
    <source>
        <dbReference type="EMBL" id="MQO93811.1"/>
    </source>
</evidence>
<gene>
    <name evidence="2" type="ORF">F7D31_14315</name>
</gene>
<dbReference type="PROSITE" id="PS50837">
    <property type="entry name" value="NACHT"/>
    <property type="match status" value="1"/>
</dbReference>
<reference evidence="3" key="1">
    <citation type="submission" date="2019-09" db="EMBL/GenBank/DDBJ databases">
        <title>Distinct polysaccharide growth profiles of human intestinal Prevotella copri isolates.</title>
        <authorList>
            <person name="Fehlner-Peach H."/>
            <person name="Magnabosco C."/>
            <person name="Raghavan V."/>
            <person name="Scher J.U."/>
            <person name="Tett A."/>
            <person name="Cox L.M."/>
            <person name="Gottsegen C."/>
            <person name="Watters A."/>
            <person name="Wiltshire- Gordon J.D."/>
            <person name="Segata N."/>
            <person name="Bonneau R."/>
            <person name="Littman D.R."/>
        </authorList>
    </citation>
    <scope>NUCLEOTIDE SEQUENCE [LARGE SCALE GENOMIC DNA]</scope>
    <source>
        <strain evidence="3">iAU3127</strain>
    </source>
</reference>
<dbReference type="Pfam" id="PF05729">
    <property type="entry name" value="NACHT"/>
    <property type="match status" value="1"/>
</dbReference>
<protein>
    <submittedName>
        <fullName evidence="2">NACHT domain-containing protein</fullName>
    </submittedName>
</protein>
<dbReference type="RefSeq" id="WP_153139781.1">
    <property type="nucleotide sequence ID" value="NZ_VZAP01000176.1"/>
</dbReference>
<dbReference type="AlphaFoldDB" id="A0AA91A7K9"/>
<dbReference type="Proteomes" id="UP000421283">
    <property type="component" value="Unassembled WGS sequence"/>
</dbReference>
<dbReference type="EMBL" id="VZAP01000176">
    <property type="protein sequence ID" value="MQO93811.1"/>
    <property type="molecule type" value="Genomic_DNA"/>
</dbReference>
<dbReference type="PANTHER" id="PTHR46844">
    <property type="entry name" value="SLR5058 PROTEIN"/>
    <property type="match status" value="1"/>
</dbReference>
<evidence type="ECO:0000313" key="3">
    <source>
        <dbReference type="Proteomes" id="UP000421283"/>
    </source>
</evidence>
<accession>A0AA91A7K9</accession>